<evidence type="ECO:0000313" key="2">
    <source>
        <dbReference type="EMBL" id="MEQ2307715.1"/>
    </source>
</evidence>
<feature type="region of interest" description="Disordered" evidence="1">
    <location>
        <begin position="24"/>
        <end position="52"/>
    </location>
</feature>
<feature type="compositionally biased region" description="Basic and acidic residues" evidence="1">
    <location>
        <begin position="42"/>
        <end position="52"/>
    </location>
</feature>
<sequence>MNSAIKADNLNAAVVVGTTVGHMGAVSTADGDNASKRLMPPAKKEEEDNRGRCESQLSALLPGLRGVEVNASAPLATTKSQPRGQWGQMGSRVSLCPGGRCCGKGSHFLTTTWTRGSWRNCGGMRASDSTATGP</sequence>
<accession>A0ABV0ZQ34</accession>
<evidence type="ECO:0000256" key="1">
    <source>
        <dbReference type="SAM" id="MobiDB-lite"/>
    </source>
</evidence>
<protein>
    <submittedName>
        <fullName evidence="2">Uncharacterized protein</fullName>
    </submittedName>
</protein>
<dbReference type="EMBL" id="JAHRIP010067625">
    <property type="protein sequence ID" value="MEQ2307715.1"/>
    <property type="molecule type" value="Genomic_DNA"/>
</dbReference>
<gene>
    <name evidence="2" type="ORF">AMECASPLE_021059</name>
</gene>
<dbReference type="Proteomes" id="UP001469553">
    <property type="component" value="Unassembled WGS sequence"/>
</dbReference>
<keyword evidence="3" id="KW-1185">Reference proteome</keyword>
<organism evidence="2 3">
    <name type="scientific">Ameca splendens</name>
    <dbReference type="NCBI Taxonomy" id="208324"/>
    <lineage>
        <taxon>Eukaryota</taxon>
        <taxon>Metazoa</taxon>
        <taxon>Chordata</taxon>
        <taxon>Craniata</taxon>
        <taxon>Vertebrata</taxon>
        <taxon>Euteleostomi</taxon>
        <taxon>Actinopterygii</taxon>
        <taxon>Neopterygii</taxon>
        <taxon>Teleostei</taxon>
        <taxon>Neoteleostei</taxon>
        <taxon>Acanthomorphata</taxon>
        <taxon>Ovalentaria</taxon>
        <taxon>Atherinomorphae</taxon>
        <taxon>Cyprinodontiformes</taxon>
        <taxon>Goodeidae</taxon>
        <taxon>Ameca</taxon>
    </lineage>
</organism>
<reference evidence="2 3" key="1">
    <citation type="submission" date="2021-06" db="EMBL/GenBank/DDBJ databases">
        <authorList>
            <person name="Palmer J.M."/>
        </authorList>
    </citation>
    <scope>NUCLEOTIDE SEQUENCE [LARGE SCALE GENOMIC DNA]</scope>
    <source>
        <strain evidence="2 3">AS_MEX2019</strain>
        <tissue evidence="2">Muscle</tissue>
    </source>
</reference>
<name>A0ABV0ZQ34_9TELE</name>
<proteinExistence type="predicted"/>
<evidence type="ECO:0000313" key="3">
    <source>
        <dbReference type="Proteomes" id="UP001469553"/>
    </source>
</evidence>
<comment type="caution">
    <text evidence="2">The sequence shown here is derived from an EMBL/GenBank/DDBJ whole genome shotgun (WGS) entry which is preliminary data.</text>
</comment>